<dbReference type="Gene3D" id="3.40.1360.10">
    <property type="match status" value="1"/>
</dbReference>
<dbReference type="Pfam" id="PF12307">
    <property type="entry name" value="DUF3631"/>
    <property type="match status" value="1"/>
</dbReference>
<name>F8V4B0_9CHLR</name>
<dbReference type="GO" id="GO:0003899">
    <property type="term" value="F:DNA-directed RNA polymerase activity"/>
    <property type="evidence" value="ECO:0007669"/>
    <property type="project" value="InterPro"/>
</dbReference>
<dbReference type="Gene3D" id="3.90.580.10">
    <property type="entry name" value="Zinc finger, CHC2-type domain"/>
    <property type="match status" value="1"/>
</dbReference>
<evidence type="ECO:0000259" key="1">
    <source>
        <dbReference type="Pfam" id="PF01807"/>
    </source>
</evidence>
<dbReference type="Pfam" id="PF01807">
    <property type="entry name" value="Zn_ribbon_DnaG"/>
    <property type="match status" value="1"/>
</dbReference>
<dbReference type="AlphaFoldDB" id="F8V4B0"/>
<dbReference type="GO" id="GO:0008270">
    <property type="term" value="F:zinc ion binding"/>
    <property type="evidence" value="ECO:0007669"/>
    <property type="project" value="InterPro"/>
</dbReference>
<accession>F8V4B0</accession>
<proteinExistence type="predicted"/>
<dbReference type="InterPro" id="IPR022081">
    <property type="entry name" value="DUF3631"/>
</dbReference>
<evidence type="ECO:0000259" key="2">
    <source>
        <dbReference type="Pfam" id="PF12307"/>
    </source>
</evidence>
<dbReference type="CDD" id="cd01029">
    <property type="entry name" value="TOPRIM_primases"/>
    <property type="match status" value="1"/>
</dbReference>
<protein>
    <submittedName>
        <fullName evidence="3">RNA polymerase domain protein</fullName>
    </submittedName>
</protein>
<dbReference type="EMBL" id="JN034253">
    <property type="protein sequence ID" value="AEI59445.1"/>
    <property type="molecule type" value="Genomic_DNA"/>
</dbReference>
<dbReference type="GO" id="GO:0003677">
    <property type="term" value="F:DNA binding"/>
    <property type="evidence" value="ECO:0007669"/>
    <property type="project" value="InterPro"/>
</dbReference>
<dbReference type="SUPFAM" id="SSF56731">
    <property type="entry name" value="DNA primase core"/>
    <property type="match status" value="1"/>
</dbReference>
<evidence type="ECO:0000313" key="3">
    <source>
        <dbReference type="EMBL" id="AEI59445.1"/>
    </source>
</evidence>
<dbReference type="InterPro" id="IPR036977">
    <property type="entry name" value="DNA_primase_Znf_CHC2"/>
</dbReference>
<dbReference type="InterPro" id="IPR002694">
    <property type="entry name" value="Znf_CHC2"/>
</dbReference>
<reference evidence="3" key="1">
    <citation type="journal article" date="2011" name="BMC Genomics">
        <title>Site-Specific Mobilization of Vinyl Chloride Respiration Islands by a Mechanism Common in Dehalococcoides.</title>
        <authorList>
            <person name="McMurdie P.J."/>
            <person name="Hug L.A."/>
            <person name="Edwards E.A."/>
            <person name="Holmes S."/>
            <person name="Spormann A.M."/>
        </authorList>
    </citation>
    <scope>NUCLEOTIDE SEQUENCE</scope>
</reference>
<dbReference type="InterPro" id="IPR034154">
    <property type="entry name" value="TOPRIM_DnaG/twinkle"/>
</dbReference>
<feature type="domain" description="DUF3631" evidence="2">
    <location>
        <begin position="424"/>
        <end position="601"/>
    </location>
</feature>
<dbReference type="GO" id="GO:0006260">
    <property type="term" value="P:DNA replication"/>
    <property type="evidence" value="ECO:0007669"/>
    <property type="project" value="InterPro"/>
</dbReference>
<feature type="domain" description="Zinc finger CHC2-type" evidence="1">
    <location>
        <begin position="26"/>
        <end position="66"/>
    </location>
</feature>
<gene>
    <name evidence="3" type="primary">rnaP</name>
</gene>
<dbReference type="SUPFAM" id="SSF57783">
    <property type="entry name" value="Zinc beta-ribbon"/>
    <property type="match status" value="1"/>
</dbReference>
<organism evidence="3">
    <name type="scientific">Dehalococcoides sp. enrichment culture clone PM_Dhc_01</name>
    <dbReference type="NCBI Taxonomy" id="1042173"/>
    <lineage>
        <taxon>Bacteria</taxon>
        <taxon>Bacillati</taxon>
        <taxon>Chloroflexota</taxon>
        <taxon>Dehalococcoidia</taxon>
        <taxon>Dehalococcoidales</taxon>
        <taxon>Dehalococcoidaceae</taxon>
        <taxon>Dehalococcoides</taxon>
        <taxon>environmental samples</taxon>
    </lineage>
</organism>
<sequence length="702" mass="79108">MDLMIEQLNEIKKHLRKVSGPDKNGWYTSLCPFHNDQHTPNLRFTEKGFYCLACGEKGDTHKLADKLGIESNTRSTIKKSIEVVYDYRDESGKLIFQVVRYTPKAFKQRRPDGNGSWIYNLKGISPVLYRLPELLKALLDELVFIAEGEKGVESLAEHGLTATCSPMGAGKWRDEYSYYFTSRKVAILPDNDEPGRHHAKQIASSLYSIAKEVKIVNLPNLSEKEDIYDWFEGSGTKEELLELVLNTLPYTPPDRVDLSSLLDDISAFIKRYVVLTSEQLVAIVLWVAHTYLIGHADTTPYLNIHSAEKRSGKTRLLEVLETLVSNPWPTGRATSAVLARKIDAECPTLLLDESDAAFKGEKEYSETLRGILNSGYRRGGKSSICVGKGADIGYKDLSTFCPKAIAGIGKLPSTIADRSIPVLLKRKIEEEKTEKFRLRKTWKEAGSLRERLELCLNLKLTDEEVAIPENLDDRAADCCEPLLVIAYSAGEEWFAKATESLINLMTGEERQDDSLNVQLLSDIREILESEGLDRISSSALTDSLKSQEESPWSEHGGINLSQRKLSRMLKPYGIKSRSIRSGADTYKGYQKDDFNDAFSRYLPTSRDLNVTSVTPSFEPNVEESPILSVTNTPKTVNVTDNLQSYANRNVTDVTDKSRNKRKRTVFPLLPYSLSKEWREAFGLEKVKVIWGTETEEDQRCAN</sequence>